<evidence type="ECO:0000256" key="1">
    <source>
        <dbReference type="SAM" id="MobiDB-lite"/>
    </source>
</evidence>
<dbReference type="KEGG" id="ker:91102252"/>
<dbReference type="InterPro" id="IPR017850">
    <property type="entry name" value="Alkaline_phosphatase_core_sf"/>
</dbReference>
<gene>
    <name evidence="2" type="ORF">V865_003448</name>
</gene>
<keyword evidence="3" id="KW-1185">Reference proteome</keyword>
<feature type="region of interest" description="Disordered" evidence="1">
    <location>
        <begin position="1"/>
        <end position="58"/>
    </location>
</feature>
<sequence>MPSSPSPILKNKGKQKTPTPLVEEGGGSPTLSTSGFEDDLIVHQNDPLGTKQDEDVSDIDDIPDEQEGLLGERNVHRSINPLVIDDGKRRMGRVKILGVKLPKPLLYLLSIPLILLLFTLFSPNSSPYQSIPTLSNGTHPFHPTVLLISLDGFRPSYLTSHVDLLPNLVGLAKRDDGIRAESMKPVFPTLTFPNHWSLMTGLHPESHGIVANNFWDPMFVGEAMTLRNEGKDRGDMEMTDMGLGHVKNHKNIDYIDNIEGVDGLDVIEVTGGNSVKKDESNVGAQFVYTEEDKSWNSNWWWGEPLWSVVERAKQKSAVIMWPGPPVTSKGISPSYFVPYRKLSPSKKVTQILSYLDLDIKERPQFIASYFPEIDQSGHRGGPNSKGVNGSLSLCDEMIGELLHGLEVRNLDEIVNVVIVSDHGMAETSNDRIIYLDDILGEQGVDAIEHKDGWPSVGLRFKDGADTQYYLDILLDAAESSNGTFALYTHETMPERWHFNHGHRIAPIYVVPTIGWAITDHHEHEVLFQGDYQPKGNHGYDNLFPEMQAIFFAKGPLVKSIKEKAPLEVYESTGPPILKSFPNLEIFSLVTRLLGLSPSFEPAHNGTIGFWDRYFGS</sequence>
<evidence type="ECO:0000313" key="3">
    <source>
        <dbReference type="Proteomes" id="UP001358614"/>
    </source>
</evidence>
<dbReference type="GO" id="GO:0047429">
    <property type="term" value="F:nucleoside triphosphate diphosphatase activity"/>
    <property type="evidence" value="ECO:0007669"/>
    <property type="project" value="TreeGrafter"/>
</dbReference>
<organism evidence="2 3">
    <name type="scientific">Kwoniella europaea PYCC6329</name>
    <dbReference type="NCBI Taxonomy" id="1423913"/>
    <lineage>
        <taxon>Eukaryota</taxon>
        <taxon>Fungi</taxon>
        <taxon>Dikarya</taxon>
        <taxon>Basidiomycota</taxon>
        <taxon>Agaricomycotina</taxon>
        <taxon>Tremellomycetes</taxon>
        <taxon>Tremellales</taxon>
        <taxon>Cryptococcaceae</taxon>
        <taxon>Kwoniella</taxon>
    </lineage>
</organism>
<dbReference type="Gene3D" id="3.40.720.10">
    <property type="entry name" value="Alkaline Phosphatase, subunit A"/>
    <property type="match status" value="1"/>
</dbReference>
<name>A0AAX4KH09_9TREE</name>
<dbReference type="GO" id="GO:0017111">
    <property type="term" value="F:ribonucleoside triphosphate phosphatase activity"/>
    <property type="evidence" value="ECO:0007669"/>
    <property type="project" value="TreeGrafter"/>
</dbReference>
<dbReference type="SUPFAM" id="SSF53649">
    <property type="entry name" value="Alkaline phosphatase-like"/>
    <property type="match status" value="1"/>
</dbReference>
<dbReference type="PANTHER" id="PTHR10151:SF120">
    <property type="entry name" value="BIS(5'-ADENOSYL)-TRIPHOSPHATASE"/>
    <property type="match status" value="1"/>
</dbReference>
<dbReference type="AlphaFoldDB" id="A0AAX4KH09"/>
<dbReference type="PANTHER" id="PTHR10151">
    <property type="entry name" value="ECTONUCLEOTIDE PYROPHOSPHATASE/PHOSPHODIESTERASE"/>
    <property type="match status" value="1"/>
</dbReference>
<dbReference type="CDD" id="cd16018">
    <property type="entry name" value="Enpp"/>
    <property type="match status" value="1"/>
</dbReference>
<dbReference type="InterPro" id="IPR002591">
    <property type="entry name" value="Phosphodiest/P_Trfase"/>
</dbReference>
<dbReference type="GO" id="GO:0009141">
    <property type="term" value="P:nucleoside triphosphate metabolic process"/>
    <property type="evidence" value="ECO:0007669"/>
    <property type="project" value="TreeGrafter"/>
</dbReference>
<evidence type="ECO:0008006" key="4">
    <source>
        <dbReference type="Google" id="ProtNLM"/>
    </source>
</evidence>
<dbReference type="Pfam" id="PF01663">
    <property type="entry name" value="Phosphodiest"/>
    <property type="match status" value="2"/>
</dbReference>
<protein>
    <recommendedName>
        <fullName evidence="4">Type I phosphodiesterase/nucleotide pyrophosphatase</fullName>
    </recommendedName>
</protein>
<evidence type="ECO:0000313" key="2">
    <source>
        <dbReference type="EMBL" id="WWD05374.1"/>
    </source>
</evidence>
<accession>A0AAX4KH09</accession>
<dbReference type="EMBL" id="CP144089">
    <property type="protein sequence ID" value="WWD05374.1"/>
    <property type="molecule type" value="Genomic_DNA"/>
</dbReference>
<reference evidence="2 3" key="1">
    <citation type="submission" date="2024-01" db="EMBL/GenBank/DDBJ databases">
        <title>Comparative genomics of Cryptococcus and Kwoniella reveals pathogenesis evolution and contrasting modes of karyotype evolution via chromosome fusion or intercentromeric recombination.</title>
        <authorList>
            <person name="Coelho M.A."/>
            <person name="David-Palma M."/>
            <person name="Shea T."/>
            <person name="Bowers K."/>
            <person name="McGinley-Smith S."/>
            <person name="Mohammad A.W."/>
            <person name="Gnirke A."/>
            <person name="Yurkov A.M."/>
            <person name="Nowrousian M."/>
            <person name="Sun S."/>
            <person name="Cuomo C.A."/>
            <person name="Heitman J."/>
        </authorList>
    </citation>
    <scope>NUCLEOTIDE SEQUENCE [LARGE SCALE GENOMIC DNA]</scope>
    <source>
        <strain evidence="2 3">PYCC6329</strain>
    </source>
</reference>
<proteinExistence type="predicted"/>
<dbReference type="GeneID" id="91102252"/>
<dbReference type="Proteomes" id="UP001358614">
    <property type="component" value="Chromosome 1"/>
</dbReference>
<dbReference type="RefSeq" id="XP_066083341.1">
    <property type="nucleotide sequence ID" value="XM_066227244.1"/>
</dbReference>